<sequence length="1045" mass="107395">MQRDPFRFNGTVIDGQFRIDQWIGEGGFSNVYKGFHLGLNEPIAVKCLKPIADSPEVVQDFVNRFRDESRIAYRLSQGNLDIVRCIASGTTLAPVGVRVPYMVLEWLEGESLAIHFRGRRDAKMKGRSLKEAFDMFTPAGEAIVFAHSHGIVHRDIKPGNLFLTKSRQGGVRLKVLDFGMAKVMSDGSSESTGFSRLAMSMQNIAIFSPPYAAPEQFDPTMGPISAKVDVYSFALVFLEAMLDRRVRTGETDAECLIQACKPSQPITPRGLGLTVPDAVERLFTQACATNPRERPQSMEEFWGKLRNAMQADSKKPNSAHDDPQDWGDVADSIPPDADGPATIVADSEGLFDHEPPSAPPLPPIPGPAPLPHGSHPSHLAHHAHPQPHHAHASPHAVPHLGDDESTRTIDVNQLPSPPGQPPQQPIPPEVKDFLQRTGLAASARMPSPSAPSPQAPAGPGAKPFARPSQPGMRPSQPGGFHLPRPSIPRPEGSAGRLPAPLPAAGTPAEGVAARSDSANGRAAPRPTTGTTAMPIQAPRLPSLSGGDETGPSSSDMPTTVGQLNDMPIQGPPQAGGAARFDLASAETQFAPDAPAPFGAPPQQPPFFASPQQAPAGNPKNKTLALSATPFAQQFSNTPPVDPDAEAPTQAQFAPQLQDAMTYQPPPFAHPPPQPQHGGYPPPGGAPSPYGASGGTSAMPQFSPPDPGASPFGNYGAPGGGQSPFGAPGGGGGQYGPPPGGGQPAPQQQGMMQPGMAGAPPWQPQQGAPQGYAAQQGFAPPGPVPGAAPYAAQPQKPKLILIGLIAALAVILLIGAGYAAYSLLSSSSSDTNAAPSASAAPQAPSAPAAEVAPTPTGAAVAPQPPPEPPAPPPVQQAGAAPAQPSQPAQQPAAEAPHRSSGSSGSSDRGSSSSGSSGSGSGSSGSTSSAKSTGSSGSTTGSGPTPIARPSAGPSEPGKFSPEAARASLKTMEGVLASCKKPDGPTGPGRARVTFIGDGSVMSSVIVGPPYEGTPVGDCVATRFKFAKVPKFEGNPGVVDYNFTINK</sequence>
<keyword evidence="4 5" id="KW-0067">ATP-binding</keyword>
<evidence type="ECO:0000256" key="1">
    <source>
        <dbReference type="ARBA" id="ARBA00022679"/>
    </source>
</evidence>
<feature type="transmembrane region" description="Helical" evidence="7">
    <location>
        <begin position="798"/>
        <end position="820"/>
    </location>
</feature>
<feature type="compositionally biased region" description="Gly residues" evidence="6">
    <location>
        <begin position="715"/>
        <end position="734"/>
    </location>
</feature>
<keyword evidence="3 9" id="KW-0418">Kinase</keyword>
<dbReference type="InterPro" id="IPR045269">
    <property type="entry name" value="Atg1-like"/>
</dbReference>
<keyword evidence="7" id="KW-0812">Transmembrane</keyword>
<dbReference type="Pfam" id="PF00069">
    <property type="entry name" value="Pkinase"/>
    <property type="match status" value="1"/>
</dbReference>
<evidence type="ECO:0000313" key="9">
    <source>
        <dbReference type="EMBL" id="WXB07391.1"/>
    </source>
</evidence>
<feature type="compositionally biased region" description="Polar residues" evidence="6">
    <location>
        <begin position="648"/>
        <end position="660"/>
    </location>
</feature>
<dbReference type="InterPro" id="IPR017441">
    <property type="entry name" value="Protein_kinase_ATP_BS"/>
</dbReference>
<dbReference type="PANTHER" id="PTHR24348">
    <property type="entry name" value="SERINE/THREONINE-PROTEIN KINASE UNC-51-RELATED"/>
    <property type="match status" value="1"/>
</dbReference>
<feature type="compositionally biased region" description="Low complexity" evidence="6">
    <location>
        <begin position="743"/>
        <end position="778"/>
    </location>
</feature>
<dbReference type="RefSeq" id="WP_394837051.1">
    <property type="nucleotide sequence ID" value="NZ_CP089929.1"/>
</dbReference>
<dbReference type="EMBL" id="CP089983">
    <property type="protein sequence ID" value="WXB07391.1"/>
    <property type="molecule type" value="Genomic_DNA"/>
</dbReference>
<dbReference type="GO" id="GO:0016301">
    <property type="term" value="F:kinase activity"/>
    <property type="evidence" value="ECO:0007669"/>
    <property type="project" value="UniProtKB-KW"/>
</dbReference>
<dbReference type="InterPro" id="IPR011009">
    <property type="entry name" value="Kinase-like_dom_sf"/>
</dbReference>
<evidence type="ECO:0000256" key="7">
    <source>
        <dbReference type="SAM" id="Phobius"/>
    </source>
</evidence>
<feature type="compositionally biased region" description="Pro residues" evidence="6">
    <location>
        <begin position="663"/>
        <end position="685"/>
    </location>
</feature>
<feature type="compositionally biased region" description="Low complexity" evidence="6">
    <location>
        <begin position="825"/>
        <end position="860"/>
    </location>
</feature>
<dbReference type="InterPro" id="IPR000719">
    <property type="entry name" value="Prot_kinase_dom"/>
</dbReference>
<feature type="compositionally biased region" description="Basic residues" evidence="6">
    <location>
        <begin position="378"/>
        <end position="392"/>
    </location>
</feature>
<dbReference type="SUPFAM" id="SSF56112">
    <property type="entry name" value="Protein kinase-like (PK-like)"/>
    <property type="match status" value="1"/>
</dbReference>
<dbReference type="Gene3D" id="3.30.200.20">
    <property type="entry name" value="Phosphorylase Kinase, domain 1"/>
    <property type="match status" value="1"/>
</dbReference>
<protein>
    <submittedName>
        <fullName evidence="9">Protein kinase</fullName>
    </submittedName>
</protein>
<evidence type="ECO:0000256" key="3">
    <source>
        <dbReference type="ARBA" id="ARBA00022777"/>
    </source>
</evidence>
<feature type="compositionally biased region" description="Polar residues" evidence="6">
    <location>
        <begin position="619"/>
        <end position="638"/>
    </location>
</feature>
<feature type="compositionally biased region" description="Low complexity" evidence="6">
    <location>
        <begin position="922"/>
        <end position="941"/>
    </location>
</feature>
<dbReference type="PROSITE" id="PS00108">
    <property type="entry name" value="PROTEIN_KINASE_ST"/>
    <property type="match status" value="1"/>
</dbReference>
<feature type="compositionally biased region" description="Pro residues" evidence="6">
    <location>
        <begin position="861"/>
        <end position="873"/>
    </location>
</feature>
<keyword evidence="1" id="KW-0808">Transferase</keyword>
<proteinExistence type="predicted"/>
<feature type="compositionally biased region" description="Low complexity" evidence="6">
    <location>
        <begin position="605"/>
        <end position="615"/>
    </location>
</feature>
<feature type="region of interest" description="Disordered" evidence="6">
    <location>
        <begin position="309"/>
        <end position="779"/>
    </location>
</feature>
<evidence type="ECO:0000313" key="10">
    <source>
        <dbReference type="Proteomes" id="UP001374803"/>
    </source>
</evidence>
<gene>
    <name evidence="9" type="ORF">LVJ94_09095</name>
</gene>
<feature type="compositionally biased region" description="Low complexity" evidence="6">
    <location>
        <begin position="492"/>
        <end position="510"/>
    </location>
</feature>
<feature type="compositionally biased region" description="Pro residues" evidence="6">
    <location>
        <begin position="415"/>
        <end position="428"/>
    </location>
</feature>
<dbReference type="PANTHER" id="PTHR24348:SF22">
    <property type="entry name" value="NON-SPECIFIC SERINE_THREONINE PROTEIN KINASE"/>
    <property type="match status" value="1"/>
</dbReference>
<feature type="compositionally biased region" description="Polar residues" evidence="6">
    <location>
        <begin position="550"/>
        <end position="562"/>
    </location>
</feature>
<dbReference type="Gene3D" id="1.10.510.10">
    <property type="entry name" value="Transferase(Phosphotransferase) domain 1"/>
    <property type="match status" value="1"/>
</dbReference>
<dbReference type="CDD" id="cd14014">
    <property type="entry name" value="STKc_PknB_like"/>
    <property type="match status" value="1"/>
</dbReference>
<evidence type="ECO:0000256" key="2">
    <source>
        <dbReference type="ARBA" id="ARBA00022741"/>
    </source>
</evidence>
<evidence type="ECO:0000256" key="6">
    <source>
        <dbReference type="SAM" id="MobiDB-lite"/>
    </source>
</evidence>
<dbReference type="PROSITE" id="PS00107">
    <property type="entry name" value="PROTEIN_KINASE_ATP"/>
    <property type="match status" value="1"/>
</dbReference>
<feature type="domain" description="Protein kinase" evidence="8">
    <location>
        <begin position="17"/>
        <end position="309"/>
    </location>
</feature>
<keyword evidence="7" id="KW-0472">Membrane</keyword>
<dbReference type="SMART" id="SM00220">
    <property type="entry name" value="S_TKc"/>
    <property type="match status" value="1"/>
</dbReference>
<feature type="region of interest" description="Disordered" evidence="6">
    <location>
        <begin position="825"/>
        <end position="963"/>
    </location>
</feature>
<evidence type="ECO:0000256" key="4">
    <source>
        <dbReference type="ARBA" id="ARBA00022840"/>
    </source>
</evidence>
<keyword evidence="2 5" id="KW-0547">Nucleotide-binding</keyword>
<accession>A0ABZ2LDX4</accession>
<feature type="compositionally biased region" description="Pro residues" evidence="6">
    <location>
        <begin position="356"/>
        <end position="370"/>
    </location>
</feature>
<dbReference type="Proteomes" id="UP001374803">
    <property type="component" value="Chromosome"/>
</dbReference>
<organism evidence="9 10">
    <name type="scientific">Pendulispora rubella</name>
    <dbReference type="NCBI Taxonomy" id="2741070"/>
    <lineage>
        <taxon>Bacteria</taxon>
        <taxon>Pseudomonadati</taxon>
        <taxon>Myxococcota</taxon>
        <taxon>Myxococcia</taxon>
        <taxon>Myxococcales</taxon>
        <taxon>Sorangiineae</taxon>
        <taxon>Pendulisporaceae</taxon>
        <taxon>Pendulispora</taxon>
    </lineage>
</organism>
<feature type="compositionally biased region" description="Low complexity" evidence="6">
    <location>
        <begin position="457"/>
        <end position="467"/>
    </location>
</feature>
<evidence type="ECO:0000256" key="5">
    <source>
        <dbReference type="PROSITE-ProRule" id="PRU10141"/>
    </source>
</evidence>
<feature type="compositionally biased region" description="Low complexity" evidence="6">
    <location>
        <begin position="520"/>
        <end position="532"/>
    </location>
</feature>
<name>A0ABZ2LDX4_9BACT</name>
<feature type="compositionally biased region" description="Basic and acidic residues" evidence="6">
    <location>
        <begin position="312"/>
        <end position="323"/>
    </location>
</feature>
<keyword evidence="7" id="KW-1133">Transmembrane helix</keyword>
<evidence type="ECO:0000259" key="8">
    <source>
        <dbReference type="PROSITE" id="PS50011"/>
    </source>
</evidence>
<reference evidence="9" key="1">
    <citation type="submission" date="2021-12" db="EMBL/GenBank/DDBJ databases">
        <title>Discovery of the Pendulisporaceae a myxobacterial family with distinct sporulation behavior and unique specialized metabolism.</title>
        <authorList>
            <person name="Garcia R."/>
            <person name="Popoff A."/>
            <person name="Bader C.D."/>
            <person name="Loehr J."/>
            <person name="Walesch S."/>
            <person name="Walt C."/>
            <person name="Boldt J."/>
            <person name="Bunk B."/>
            <person name="Haeckl F.J.F.P.J."/>
            <person name="Gunesch A.P."/>
            <person name="Birkelbach J."/>
            <person name="Nuebel U."/>
            <person name="Pietschmann T."/>
            <person name="Bach T."/>
            <person name="Mueller R."/>
        </authorList>
    </citation>
    <scope>NUCLEOTIDE SEQUENCE</scope>
    <source>
        <strain evidence="9">MSr11367</strain>
    </source>
</reference>
<feature type="compositionally biased region" description="Pro residues" evidence="6">
    <location>
        <begin position="593"/>
        <end position="604"/>
    </location>
</feature>
<dbReference type="PROSITE" id="PS50011">
    <property type="entry name" value="PROTEIN_KINASE_DOM"/>
    <property type="match status" value="1"/>
</dbReference>
<feature type="compositionally biased region" description="Low complexity" evidence="6">
    <location>
        <begin position="874"/>
        <end position="914"/>
    </location>
</feature>
<keyword evidence="10" id="KW-1185">Reference proteome</keyword>
<feature type="binding site" evidence="5">
    <location>
        <position position="46"/>
    </location>
    <ligand>
        <name>ATP</name>
        <dbReference type="ChEBI" id="CHEBI:30616"/>
    </ligand>
</feature>
<dbReference type="InterPro" id="IPR008271">
    <property type="entry name" value="Ser/Thr_kinase_AS"/>
</dbReference>